<keyword evidence="3" id="KW-1185">Reference proteome</keyword>
<accession>A0A8K0DEW0</accession>
<organism evidence="2 3">
    <name type="scientific">Ignelater luminosus</name>
    <name type="common">Cucubano</name>
    <name type="synonym">Pyrophorus luminosus</name>
    <dbReference type="NCBI Taxonomy" id="2038154"/>
    <lineage>
        <taxon>Eukaryota</taxon>
        <taxon>Metazoa</taxon>
        <taxon>Ecdysozoa</taxon>
        <taxon>Arthropoda</taxon>
        <taxon>Hexapoda</taxon>
        <taxon>Insecta</taxon>
        <taxon>Pterygota</taxon>
        <taxon>Neoptera</taxon>
        <taxon>Endopterygota</taxon>
        <taxon>Coleoptera</taxon>
        <taxon>Polyphaga</taxon>
        <taxon>Elateriformia</taxon>
        <taxon>Elateroidea</taxon>
        <taxon>Elateridae</taxon>
        <taxon>Agrypninae</taxon>
        <taxon>Pyrophorini</taxon>
        <taxon>Ignelater</taxon>
    </lineage>
</organism>
<dbReference type="Proteomes" id="UP000801492">
    <property type="component" value="Unassembled WGS sequence"/>
</dbReference>
<dbReference type="OrthoDB" id="6771829at2759"/>
<feature type="region of interest" description="Disordered" evidence="1">
    <location>
        <begin position="72"/>
        <end position="91"/>
    </location>
</feature>
<dbReference type="EMBL" id="VTPC01001350">
    <property type="protein sequence ID" value="KAF2902267.1"/>
    <property type="molecule type" value="Genomic_DNA"/>
</dbReference>
<comment type="caution">
    <text evidence="2">The sequence shown here is derived from an EMBL/GenBank/DDBJ whole genome shotgun (WGS) entry which is preliminary data.</text>
</comment>
<evidence type="ECO:0000313" key="2">
    <source>
        <dbReference type="EMBL" id="KAF2902267.1"/>
    </source>
</evidence>
<gene>
    <name evidence="2" type="ORF">ILUMI_03920</name>
</gene>
<evidence type="ECO:0000256" key="1">
    <source>
        <dbReference type="SAM" id="MobiDB-lite"/>
    </source>
</evidence>
<dbReference type="AlphaFoldDB" id="A0A8K0DEW0"/>
<reference evidence="2" key="1">
    <citation type="submission" date="2019-08" db="EMBL/GenBank/DDBJ databases">
        <title>The genome of the North American firefly Photinus pyralis.</title>
        <authorList>
            <consortium name="Photinus pyralis genome working group"/>
            <person name="Fallon T.R."/>
            <person name="Sander Lower S.E."/>
            <person name="Weng J.-K."/>
        </authorList>
    </citation>
    <scope>NUCLEOTIDE SEQUENCE</scope>
    <source>
        <strain evidence="2">TRF0915ILg1</strain>
        <tissue evidence="2">Whole body</tissue>
    </source>
</reference>
<name>A0A8K0DEW0_IGNLU</name>
<proteinExistence type="predicted"/>
<sequence length="174" mass="19952">MERNSHESTREKRLEGILEEETTTITQLNHLTSERIQQEKNSEWLSGDFEFPKFGFTINTRLHLGRPTLPYEKKSTRSQQRDAAKLSSENQQQTGLIMKAAGIVARATEQSDLAAVLKEVSKSPTRPSKIRTTLINSEKFSIPLNNEEALTFLLNNNFSKQQYILLMKTLKKQN</sequence>
<protein>
    <submittedName>
        <fullName evidence="2">Uncharacterized protein</fullName>
    </submittedName>
</protein>
<evidence type="ECO:0000313" key="3">
    <source>
        <dbReference type="Proteomes" id="UP000801492"/>
    </source>
</evidence>
<feature type="compositionally biased region" description="Basic and acidic residues" evidence="1">
    <location>
        <begin position="72"/>
        <end position="84"/>
    </location>
</feature>